<accession>C7Q0E0</accession>
<keyword evidence="2" id="KW-1185">Reference proteome</keyword>
<organism evidence="1 2">
    <name type="scientific">Catenulispora acidiphila (strain DSM 44928 / JCM 14897 / NBRC 102108 / NRRL B-24433 / ID139908)</name>
    <dbReference type="NCBI Taxonomy" id="479433"/>
    <lineage>
        <taxon>Bacteria</taxon>
        <taxon>Bacillati</taxon>
        <taxon>Actinomycetota</taxon>
        <taxon>Actinomycetes</taxon>
        <taxon>Catenulisporales</taxon>
        <taxon>Catenulisporaceae</taxon>
        <taxon>Catenulispora</taxon>
    </lineage>
</organism>
<proteinExistence type="predicted"/>
<dbReference type="RefSeq" id="WP_015797197.1">
    <property type="nucleotide sequence ID" value="NC_013131.1"/>
</dbReference>
<sequence length="170" mass="18896">MGVFHDYFRAPDAATAIAWAVGPGGDWREPSDTGLDDHGADWFEAKGLDVHLVVGQLVAFAEGVPFQVRRGEGPRLVWPDQEAWPYGEERPGQESPWESGLLVETMPEQWVATLAAVTDDHVPMLAAQWMEIPEVTFTDFTDAKSAVEQFRALARRTQAHGHNVFVRTIV</sequence>
<name>C7Q0E0_CATAD</name>
<evidence type="ECO:0000313" key="2">
    <source>
        <dbReference type="Proteomes" id="UP000000851"/>
    </source>
</evidence>
<dbReference type="KEGG" id="cai:Caci_8657"/>
<dbReference type="InParanoid" id="C7Q0E0"/>
<reference evidence="1 2" key="1">
    <citation type="journal article" date="2009" name="Stand. Genomic Sci.">
        <title>Complete genome sequence of Catenulispora acidiphila type strain (ID 139908).</title>
        <authorList>
            <person name="Copeland A."/>
            <person name="Lapidus A."/>
            <person name="Glavina Del Rio T."/>
            <person name="Nolan M."/>
            <person name="Lucas S."/>
            <person name="Chen F."/>
            <person name="Tice H."/>
            <person name="Cheng J.F."/>
            <person name="Bruce D."/>
            <person name="Goodwin L."/>
            <person name="Pitluck S."/>
            <person name="Mikhailova N."/>
            <person name="Pati A."/>
            <person name="Ivanova N."/>
            <person name="Mavromatis K."/>
            <person name="Chen A."/>
            <person name="Palaniappan K."/>
            <person name="Chain P."/>
            <person name="Land M."/>
            <person name="Hauser L."/>
            <person name="Chang Y.J."/>
            <person name="Jeffries C.D."/>
            <person name="Chertkov O."/>
            <person name="Brettin T."/>
            <person name="Detter J.C."/>
            <person name="Han C."/>
            <person name="Ali Z."/>
            <person name="Tindall B.J."/>
            <person name="Goker M."/>
            <person name="Bristow J."/>
            <person name="Eisen J.A."/>
            <person name="Markowitz V."/>
            <person name="Hugenholtz P."/>
            <person name="Kyrpides N.C."/>
            <person name="Klenk H.P."/>
        </authorList>
    </citation>
    <scope>NUCLEOTIDE SEQUENCE [LARGE SCALE GENOMIC DNA]</scope>
    <source>
        <strain evidence="2">DSM 44928 / JCM 14897 / NBRC 102108 / NRRL B-24433 / ID139908</strain>
    </source>
</reference>
<dbReference type="EMBL" id="CP001700">
    <property type="protein sequence ID" value="ACU77473.1"/>
    <property type="molecule type" value="Genomic_DNA"/>
</dbReference>
<evidence type="ECO:0008006" key="3">
    <source>
        <dbReference type="Google" id="ProtNLM"/>
    </source>
</evidence>
<dbReference type="Proteomes" id="UP000000851">
    <property type="component" value="Chromosome"/>
</dbReference>
<dbReference type="HOGENOM" id="CLU_131457_0_0_11"/>
<evidence type="ECO:0000313" key="1">
    <source>
        <dbReference type="EMBL" id="ACU77473.1"/>
    </source>
</evidence>
<dbReference type="OrthoDB" id="3537879at2"/>
<gene>
    <name evidence="1" type="ordered locus">Caci_8657</name>
</gene>
<dbReference type="STRING" id="479433.Caci_8657"/>
<protein>
    <recommendedName>
        <fullName evidence="3">DUF1877 domain-containing protein</fullName>
    </recommendedName>
</protein>
<dbReference type="AlphaFoldDB" id="C7Q0E0"/>